<gene>
    <name evidence="1" type="ORF">SAMN05216470_0327</name>
</gene>
<protein>
    <submittedName>
        <fullName evidence="1">Uncharacterized protein</fullName>
    </submittedName>
</protein>
<evidence type="ECO:0000313" key="1">
    <source>
        <dbReference type="EMBL" id="SNU06360.1"/>
    </source>
</evidence>
<dbReference type="RefSeq" id="WP_159458099.1">
    <property type="nucleotide sequence ID" value="NZ_FZRA01000001.1"/>
</dbReference>
<dbReference type="AlphaFoldDB" id="A0A239R7G4"/>
<evidence type="ECO:0000313" key="2">
    <source>
        <dbReference type="Proteomes" id="UP000214649"/>
    </source>
</evidence>
<name>A0A239R7G4_STREI</name>
<reference evidence="1 2" key="1">
    <citation type="submission" date="2017-07" db="EMBL/GenBank/DDBJ databases">
        <authorList>
            <person name="Sun Z.S."/>
            <person name="Albrecht U."/>
            <person name="Echele G."/>
            <person name="Lee C.C."/>
        </authorList>
    </citation>
    <scope>NUCLEOTIDE SEQUENCE [LARGE SCALE GENOMIC DNA]</scope>
    <source>
        <strain evidence="1 2">AR3</strain>
    </source>
</reference>
<organism evidence="1 2">
    <name type="scientific">Streptococcus equinus</name>
    <name type="common">Streptococcus bovis</name>
    <dbReference type="NCBI Taxonomy" id="1335"/>
    <lineage>
        <taxon>Bacteria</taxon>
        <taxon>Bacillati</taxon>
        <taxon>Bacillota</taxon>
        <taxon>Bacilli</taxon>
        <taxon>Lactobacillales</taxon>
        <taxon>Streptococcaceae</taxon>
        <taxon>Streptococcus</taxon>
    </lineage>
</organism>
<accession>A0A239R7G4</accession>
<proteinExistence type="predicted"/>
<dbReference type="EMBL" id="FZRA01000001">
    <property type="protein sequence ID" value="SNU06360.1"/>
    <property type="molecule type" value="Genomic_DNA"/>
</dbReference>
<sequence length="46" mass="4923">MNEALQIIEEAEKELEVKGLSTEIVEVAPNISGEIVDILKGRCPGG</sequence>
<dbReference type="Proteomes" id="UP000214649">
    <property type="component" value="Unassembled WGS sequence"/>
</dbReference>